<dbReference type="InterPro" id="IPR036265">
    <property type="entry name" value="HIT-like_sf"/>
</dbReference>
<dbReference type="PANTHER" id="PTHR46648:SF1">
    <property type="entry name" value="ADENOSINE 5'-MONOPHOSPHORAMIDASE HNT1"/>
    <property type="match status" value="1"/>
</dbReference>
<evidence type="ECO:0000313" key="4">
    <source>
        <dbReference type="Proteomes" id="UP000751518"/>
    </source>
</evidence>
<dbReference type="PANTHER" id="PTHR46648">
    <property type="entry name" value="HIT FAMILY PROTEIN 1"/>
    <property type="match status" value="1"/>
</dbReference>
<feature type="domain" description="HIT" evidence="2">
    <location>
        <begin position="6"/>
        <end position="109"/>
    </location>
</feature>
<comment type="caution">
    <text evidence="1">Lacks conserved residue(s) required for the propagation of feature annotation.</text>
</comment>
<proteinExistence type="predicted"/>
<dbReference type="PROSITE" id="PS51084">
    <property type="entry name" value="HIT_2"/>
    <property type="match status" value="1"/>
</dbReference>
<dbReference type="InterPro" id="IPR011146">
    <property type="entry name" value="HIT-like"/>
</dbReference>
<dbReference type="GO" id="GO:0003824">
    <property type="term" value="F:catalytic activity"/>
    <property type="evidence" value="ECO:0007669"/>
    <property type="project" value="InterPro"/>
</dbReference>
<evidence type="ECO:0000256" key="1">
    <source>
        <dbReference type="PROSITE-ProRule" id="PRU00464"/>
    </source>
</evidence>
<name>A0A955LJR9_UNCKA</name>
<evidence type="ECO:0000259" key="2">
    <source>
        <dbReference type="PROSITE" id="PS51084"/>
    </source>
</evidence>
<accession>A0A955LJR9</accession>
<dbReference type="Gene3D" id="3.30.428.10">
    <property type="entry name" value="HIT-like"/>
    <property type="match status" value="1"/>
</dbReference>
<dbReference type="Proteomes" id="UP000751518">
    <property type="component" value="Unassembled WGS sequence"/>
</dbReference>
<dbReference type="SUPFAM" id="SSF54197">
    <property type="entry name" value="HIT-like"/>
    <property type="match status" value="1"/>
</dbReference>
<protein>
    <submittedName>
        <fullName evidence="3">HIT family protein</fullName>
    </submittedName>
</protein>
<sequence>MDNECVFCKIVDGAIPSYKVYEDDRVLAFLDISPINVGHTLVIPKQHTRFMHQLDEEFFLHAMSVSKKIMLAIEITINPARVGMIIEQFDVAHAHLKITPLNDIADIQTVHAPIPSKEELENTAKLIESAL</sequence>
<dbReference type="InterPro" id="IPR001310">
    <property type="entry name" value="Histidine_triad_HIT"/>
</dbReference>
<gene>
    <name evidence="3" type="ORF">KC614_01010</name>
</gene>
<dbReference type="EMBL" id="JAGQKZ010000005">
    <property type="protein sequence ID" value="MCA9391770.1"/>
    <property type="molecule type" value="Genomic_DNA"/>
</dbReference>
<dbReference type="GO" id="GO:0009117">
    <property type="term" value="P:nucleotide metabolic process"/>
    <property type="evidence" value="ECO:0007669"/>
    <property type="project" value="TreeGrafter"/>
</dbReference>
<reference evidence="3" key="2">
    <citation type="journal article" date="2021" name="Microbiome">
        <title>Successional dynamics and alternative stable states in a saline activated sludge microbial community over 9 years.</title>
        <authorList>
            <person name="Wang Y."/>
            <person name="Ye J."/>
            <person name="Ju F."/>
            <person name="Liu L."/>
            <person name="Boyd J.A."/>
            <person name="Deng Y."/>
            <person name="Parks D.H."/>
            <person name="Jiang X."/>
            <person name="Yin X."/>
            <person name="Woodcroft B.J."/>
            <person name="Tyson G.W."/>
            <person name="Hugenholtz P."/>
            <person name="Polz M.F."/>
            <person name="Zhang T."/>
        </authorList>
    </citation>
    <scope>NUCLEOTIDE SEQUENCE</scope>
    <source>
        <strain evidence="3">HKST-UBA03</strain>
    </source>
</reference>
<comment type="caution">
    <text evidence="3">The sequence shown here is derived from an EMBL/GenBank/DDBJ whole genome shotgun (WGS) entry which is preliminary data.</text>
</comment>
<dbReference type="Pfam" id="PF01230">
    <property type="entry name" value="HIT"/>
    <property type="match status" value="1"/>
</dbReference>
<dbReference type="AlphaFoldDB" id="A0A955LJR9"/>
<dbReference type="PRINTS" id="PR00332">
    <property type="entry name" value="HISTRIAD"/>
</dbReference>
<reference evidence="3" key="1">
    <citation type="submission" date="2020-04" db="EMBL/GenBank/DDBJ databases">
        <authorList>
            <person name="Zhang T."/>
        </authorList>
    </citation>
    <scope>NUCLEOTIDE SEQUENCE</scope>
    <source>
        <strain evidence="3">HKST-UBA03</strain>
    </source>
</reference>
<organism evidence="3 4">
    <name type="scientific">candidate division WWE3 bacterium</name>
    <dbReference type="NCBI Taxonomy" id="2053526"/>
    <lineage>
        <taxon>Bacteria</taxon>
        <taxon>Katanobacteria</taxon>
    </lineage>
</organism>
<evidence type="ECO:0000313" key="3">
    <source>
        <dbReference type="EMBL" id="MCA9391770.1"/>
    </source>
</evidence>